<dbReference type="EMBL" id="DSXR01000127">
    <property type="protein sequence ID" value="HGS88481.1"/>
    <property type="molecule type" value="Genomic_DNA"/>
</dbReference>
<reference evidence="2" key="1">
    <citation type="journal article" date="2020" name="mSystems">
        <title>Genome- and Community-Level Interaction Insights into Carbon Utilization and Element Cycling Functions of Hydrothermarchaeota in Hydrothermal Sediment.</title>
        <authorList>
            <person name="Zhou Z."/>
            <person name="Liu Y."/>
            <person name="Xu W."/>
            <person name="Pan J."/>
            <person name="Luo Z.H."/>
            <person name="Li M."/>
        </authorList>
    </citation>
    <scope>NUCLEOTIDE SEQUENCE [LARGE SCALE GENOMIC DNA]</scope>
    <source>
        <strain evidence="2">SpSt-556</strain>
    </source>
</reference>
<gene>
    <name evidence="2" type="ORF">ENT17_12835</name>
</gene>
<name>A0A7C4L3H8_9CHLR</name>
<accession>A0A7C4L3H8</accession>
<keyword evidence="1" id="KW-1133">Transmembrane helix</keyword>
<keyword evidence="1" id="KW-0812">Transmembrane</keyword>
<feature type="transmembrane region" description="Helical" evidence="1">
    <location>
        <begin position="23"/>
        <end position="44"/>
    </location>
</feature>
<organism evidence="2">
    <name type="scientific">Bellilinea caldifistulae</name>
    <dbReference type="NCBI Taxonomy" id="360411"/>
    <lineage>
        <taxon>Bacteria</taxon>
        <taxon>Bacillati</taxon>
        <taxon>Chloroflexota</taxon>
        <taxon>Anaerolineae</taxon>
        <taxon>Anaerolineales</taxon>
        <taxon>Anaerolineaceae</taxon>
        <taxon>Bellilinea</taxon>
    </lineage>
</organism>
<proteinExistence type="predicted"/>
<feature type="transmembrane region" description="Helical" evidence="1">
    <location>
        <begin position="56"/>
        <end position="81"/>
    </location>
</feature>
<protein>
    <submittedName>
        <fullName evidence="2">Uncharacterized protein</fullName>
    </submittedName>
</protein>
<sequence length="107" mass="11755">MSQTNQYQGNAYQEKPHQGLKNLSVVCEILGYLSFLGGFVMATAMASEAYDPAIPFILWLSVGFVTGIGYLIAGGVIRLFVAAKENLEELLISTREIASHLRETNEK</sequence>
<evidence type="ECO:0000256" key="1">
    <source>
        <dbReference type="SAM" id="Phobius"/>
    </source>
</evidence>
<dbReference type="AlphaFoldDB" id="A0A7C4L3H8"/>
<comment type="caution">
    <text evidence="2">The sequence shown here is derived from an EMBL/GenBank/DDBJ whole genome shotgun (WGS) entry which is preliminary data.</text>
</comment>
<evidence type="ECO:0000313" key="2">
    <source>
        <dbReference type="EMBL" id="HGS88481.1"/>
    </source>
</evidence>
<keyword evidence="1" id="KW-0472">Membrane</keyword>